<protein>
    <submittedName>
        <fullName evidence="2">AlpA family phage regulatory protein</fullName>
    </submittedName>
</protein>
<feature type="compositionally biased region" description="Basic and acidic residues" evidence="1">
    <location>
        <begin position="1"/>
        <end position="18"/>
    </location>
</feature>
<dbReference type="InterPro" id="IPR010260">
    <property type="entry name" value="AlpA"/>
</dbReference>
<sequence length="116" mass="13577">MLHRVKEGGRTGLRDFARDLNPPPKAPAPVTSTDPERITPADIFRRRTVRRPELRKLVPLSDTTIYELEQKGEFPQRFYLTPRCVVWPLAEVLEWIDAQRRKGREGCGPHPDYRMR</sequence>
<feature type="region of interest" description="Disordered" evidence="1">
    <location>
        <begin position="1"/>
        <end position="40"/>
    </location>
</feature>
<dbReference type="EMBL" id="QWFX01000012">
    <property type="protein sequence ID" value="RIJ29309.1"/>
    <property type="molecule type" value="Genomic_DNA"/>
</dbReference>
<organism evidence="2 3">
    <name type="scientific">Henriciella mobilis</name>
    <dbReference type="NCBI Taxonomy" id="2305467"/>
    <lineage>
        <taxon>Bacteria</taxon>
        <taxon>Pseudomonadati</taxon>
        <taxon>Pseudomonadota</taxon>
        <taxon>Alphaproteobacteria</taxon>
        <taxon>Hyphomonadales</taxon>
        <taxon>Hyphomonadaceae</taxon>
        <taxon>Henriciella</taxon>
    </lineage>
</organism>
<name>A0A399RHU5_9PROT</name>
<evidence type="ECO:0000256" key="1">
    <source>
        <dbReference type="SAM" id="MobiDB-lite"/>
    </source>
</evidence>
<dbReference type="OrthoDB" id="9801242at2"/>
<dbReference type="Gene3D" id="1.10.238.160">
    <property type="match status" value="1"/>
</dbReference>
<dbReference type="RefSeq" id="WP_081812989.1">
    <property type="nucleotide sequence ID" value="NZ_QWFX01000012.1"/>
</dbReference>
<reference evidence="2 3" key="1">
    <citation type="submission" date="2018-08" db="EMBL/GenBank/DDBJ databases">
        <title>Henriciella mobilis sp. nov., isolated from seawater.</title>
        <authorList>
            <person name="Cheng H."/>
            <person name="Wu Y.-H."/>
            <person name="Xu X.-W."/>
            <person name="Guo L.-L."/>
        </authorList>
    </citation>
    <scope>NUCLEOTIDE SEQUENCE [LARGE SCALE GENOMIC DNA]</scope>
    <source>
        <strain evidence="2 3">JN25</strain>
    </source>
</reference>
<dbReference type="AlphaFoldDB" id="A0A399RHU5"/>
<proteinExistence type="predicted"/>
<evidence type="ECO:0000313" key="2">
    <source>
        <dbReference type="EMBL" id="RIJ29309.1"/>
    </source>
</evidence>
<keyword evidence="3" id="KW-1185">Reference proteome</keyword>
<dbReference type="Proteomes" id="UP000266385">
    <property type="component" value="Unassembled WGS sequence"/>
</dbReference>
<comment type="caution">
    <text evidence="2">The sequence shown here is derived from an EMBL/GenBank/DDBJ whole genome shotgun (WGS) entry which is preliminary data.</text>
</comment>
<evidence type="ECO:0000313" key="3">
    <source>
        <dbReference type="Proteomes" id="UP000266385"/>
    </source>
</evidence>
<gene>
    <name evidence="2" type="ORF">D1223_10210</name>
</gene>
<accession>A0A399RHU5</accession>
<dbReference type="Pfam" id="PF05930">
    <property type="entry name" value="Phage_AlpA"/>
    <property type="match status" value="1"/>
</dbReference>